<name>A0A382QTH2_9ZZZZ</name>
<organism evidence="2">
    <name type="scientific">marine metagenome</name>
    <dbReference type="NCBI Taxonomy" id="408172"/>
    <lineage>
        <taxon>unclassified sequences</taxon>
        <taxon>metagenomes</taxon>
        <taxon>ecological metagenomes</taxon>
    </lineage>
</organism>
<evidence type="ECO:0000313" key="2">
    <source>
        <dbReference type="EMBL" id="SVC88132.1"/>
    </source>
</evidence>
<gene>
    <name evidence="2" type="ORF">METZ01_LOCUS340986</name>
</gene>
<feature type="non-terminal residue" evidence="2">
    <location>
        <position position="282"/>
    </location>
</feature>
<feature type="domain" description="Glycosyltransferase subfamily 4-like N-terminal" evidence="1">
    <location>
        <begin position="12"/>
        <end position="164"/>
    </location>
</feature>
<sequence>MRITFFIDTLRVGGKERQLVELIKGLSGLKGIVCEVILTDRDVFYTDLFDIDVKVHFIKSRFPKDPMVIKALYDICSLFRSDIIHAWGYPMVLYAWPVARLIGAKIINGAIRNAAPTKPFSELWWYLKLTIPISDMVIANSQAGLRLSGNSKSHKFRCIPNGLSSDQLLEAPLGNVKNELRIGSSKVIGMVANFADRKDYETPIRAVLELLQRGMDVVFIAIGDGMGLNEAKSLISDEYRKRFFFLGRQKDVRRYVEIFDIGVLSTNAKVHAEGMSNAIMEY</sequence>
<reference evidence="2" key="1">
    <citation type="submission" date="2018-05" db="EMBL/GenBank/DDBJ databases">
        <authorList>
            <person name="Lanie J.A."/>
            <person name="Ng W.-L."/>
            <person name="Kazmierczak K.M."/>
            <person name="Andrzejewski T.M."/>
            <person name="Davidsen T.M."/>
            <person name="Wayne K.J."/>
            <person name="Tettelin H."/>
            <person name="Glass J.I."/>
            <person name="Rusch D."/>
            <person name="Podicherti R."/>
            <person name="Tsui H.-C.T."/>
            <person name="Winkler M.E."/>
        </authorList>
    </citation>
    <scope>NUCLEOTIDE SEQUENCE</scope>
</reference>
<proteinExistence type="predicted"/>
<dbReference type="EMBL" id="UINC01116410">
    <property type="protein sequence ID" value="SVC88132.1"/>
    <property type="molecule type" value="Genomic_DNA"/>
</dbReference>
<protein>
    <recommendedName>
        <fullName evidence="1">Glycosyltransferase subfamily 4-like N-terminal domain-containing protein</fullName>
    </recommendedName>
</protein>
<dbReference type="SUPFAM" id="SSF53756">
    <property type="entry name" value="UDP-Glycosyltransferase/glycogen phosphorylase"/>
    <property type="match status" value="1"/>
</dbReference>
<dbReference type="InterPro" id="IPR028098">
    <property type="entry name" value="Glyco_trans_4-like_N"/>
</dbReference>
<dbReference type="Gene3D" id="3.40.50.2000">
    <property type="entry name" value="Glycogen Phosphorylase B"/>
    <property type="match status" value="2"/>
</dbReference>
<dbReference type="Pfam" id="PF13692">
    <property type="entry name" value="Glyco_trans_1_4"/>
    <property type="match status" value="1"/>
</dbReference>
<dbReference type="PANTHER" id="PTHR12526:SF630">
    <property type="entry name" value="GLYCOSYLTRANSFERASE"/>
    <property type="match status" value="1"/>
</dbReference>
<dbReference type="PANTHER" id="PTHR12526">
    <property type="entry name" value="GLYCOSYLTRANSFERASE"/>
    <property type="match status" value="1"/>
</dbReference>
<evidence type="ECO:0000259" key="1">
    <source>
        <dbReference type="Pfam" id="PF13439"/>
    </source>
</evidence>
<dbReference type="AlphaFoldDB" id="A0A382QTH2"/>
<accession>A0A382QTH2</accession>
<dbReference type="Pfam" id="PF13439">
    <property type="entry name" value="Glyco_transf_4"/>
    <property type="match status" value="1"/>
</dbReference>